<accession>A0ABW0KBM4</accession>
<organism evidence="7 8">
    <name type="scientific">Paenibacillus aestuarii</name>
    <dbReference type="NCBI Taxonomy" id="516965"/>
    <lineage>
        <taxon>Bacteria</taxon>
        <taxon>Bacillati</taxon>
        <taxon>Bacillota</taxon>
        <taxon>Bacilli</taxon>
        <taxon>Bacillales</taxon>
        <taxon>Paenibacillaceae</taxon>
        <taxon>Paenibacillus</taxon>
    </lineage>
</organism>
<feature type="domain" description="UvrD-like helicase ATP-binding" evidence="6">
    <location>
        <begin position="212"/>
        <end position="615"/>
    </location>
</feature>
<gene>
    <name evidence="7" type="primary">helD</name>
    <name evidence="7" type="ORF">ACFPOG_20795</name>
</gene>
<evidence type="ECO:0000259" key="6">
    <source>
        <dbReference type="PROSITE" id="PS51198"/>
    </source>
</evidence>
<dbReference type="InterPro" id="IPR014016">
    <property type="entry name" value="UvrD-like_ATP-bd"/>
</dbReference>
<dbReference type="PANTHER" id="PTHR11070">
    <property type="entry name" value="UVRD / RECB / PCRA DNA HELICASE FAMILY MEMBER"/>
    <property type="match status" value="1"/>
</dbReference>
<dbReference type="RefSeq" id="WP_270879018.1">
    <property type="nucleotide sequence ID" value="NZ_JAQFVF010000022.1"/>
</dbReference>
<name>A0ABW0KBM4_9BACL</name>
<dbReference type="InterPro" id="IPR000212">
    <property type="entry name" value="DNA_helicase_UvrD/REP"/>
</dbReference>
<keyword evidence="1 5" id="KW-0547">Nucleotide-binding</keyword>
<dbReference type="PANTHER" id="PTHR11070:SF17">
    <property type="entry name" value="DNA HELICASE IV"/>
    <property type="match status" value="1"/>
</dbReference>
<dbReference type="Proteomes" id="UP001596044">
    <property type="component" value="Unassembled WGS sequence"/>
</dbReference>
<keyword evidence="8" id="KW-1185">Reference proteome</keyword>
<evidence type="ECO:0000256" key="3">
    <source>
        <dbReference type="ARBA" id="ARBA00022806"/>
    </source>
</evidence>
<evidence type="ECO:0000256" key="1">
    <source>
        <dbReference type="ARBA" id="ARBA00022741"/>
    </source>
</evidence>
<sequence length="784" mass="89133">MSLSEQDWTQEEQRVHKVTEKIGVHMERLEAEVGLVRSDVVSIRKHFWDEVTVDFSTTDGAVETIASLKQQAEMLSERERSHRHSSAALMKLKRLYRTPYFGRIDFVERGERREEAIYLGIASFLDEDTGDYLVYDWRAPISSLYYDYGPGEAVYETPNGTVTGDMLLKRQYVIRDGHIHYMFDTGLTIGDELLKQVLSRSSDAQMKTIVATIQKEQNRIIRNDYSRMLIVQGAAGSGKTSAALQRVAFLLYKHRETLQADQMLLFSPNPLFNSYVATVLPELGEDNMQQTTFQAYLEHRLGDSFEVEDSFAQLEYVLTGSESEDADYTARMSGIAYKSSVQFLHTVQSYKQRLERAGMLFKPIVMGEKEIVSEARLHERFYAYDAAIRLPNRLELMRGWLKDLLDDFAELEKHEGWVEDEIELLSSEDYHRAYRQLRRMQGGRGATFDDFDKERDLLAGFVVRERLRPVRADIERLAFVDMAGLYRQLFSDISADSPQPLHWPAICEQTHCALAAGKLLYEDATPFLYLMEAVQGFHTNNAVRHVIVDEAQDYTPFQMEVLKRLFPRCRMTALGDLNQAIYAHASAYSDIDPIADLYGPEQTEVIRLHRSYRSTREIVEFTRGIVPGGDAIEPFTRSGAKPRVVRVSDRGSLHSRIAAETERLLREGYASVAIIAKTASESTLAYEALKPLMSAPLRLMNPSSPELAQGPLVIPSYLAKGVEFDAVLIYDGSGGQYGRESERKLFYTACTRAMHELCIFTLGEPSPFVLAQPSDSYDFDSSPA</sequence>
<feature type="binding site" evidence="5">
    <location>
        <begin position="233"/>
        <end position="240"/>
    </location>
    <ligand>
        <name>ATP</name>
        <dbReference type="ChEBI" id="CHEBI:30616"/>
    </ligand>
</feature>
<dbReference type="NCBIfam" id="NF041464">
    <property type="entry name" value="HelD_BACSU"/>
    <property type="match status" value="1"/>
</dbReference>
<dbReference type="EMBL" id="JBHSMJ010000029">
    <property type="protein sequence ID" value="MFC5450694.1"/>
    <property type="molecule type" value="Genomic_DNA"/>
</dbReference>
<evidence type="ECO:0000256" key="4">
    <source>
        <dbReference type="ARBA" id="ARBA00022840"/>
    </source>
</evidence>
<dbReference type="InterPro" id="IPR027785">
    <property type="entry name" value="UvrD-like_helicase_C"/>
</dbReference>
<keyword evidence="2 5" id="KW-0378">Hydrolase</keyword>
<evidence type="ECO:0000256" key="5">
    <source>
        <dbReference type="PROSITE-ProRule" id="PRU00560"/>
    </source>
</evidence>
<comment type="caution">
    <text evidence="7">The sequence shown here is derived from an EMBL/GenBank/DDBJ whole genome shotgun (WGS) entry which is preliminary data.</text>
</comment>
<proteinExistence type="predicted"/>
<dbReference type="Pfam" id="PF00580">
    <property type="entry name" value="UvrD-helicase"/>
    <property type="match status" value="1"/>
</dbReference>
<dbReference type="Gene3D" id="3.40.50.300">
    <property type="entry name" value="P-loop containing nucleotide triphosphate hydrolases"/>
    <property type="match status" value="3"/>
</dbReference>
<evidence type="ECO:0000256" key="2">
    <source>
        <dbReference type="ARBA" id="ARBA00022801"/>
    </source>
</evidence>
<evidence type="ECO:0000313" key="7">
    <source>
        <dbReference type="EMBL" id="MFC5450694.1"/>
    </source>
</evidence>
<protein>
    <submittedName>
        <fullName evidence="7">RNA polymerase recycling motor HelD</fullName>
    </submittedName>
</protein>
<evidence type="ECO:0000313" key="8">
    <source>
        <dbReference type="Proteomes" id="UP001596044"/>
    </source>
</evidence>
<dbReference type="Pfam" id="PF13538">
    <property type="entry name" value="UvrD_C_2"/>
    <property type="match status" value="1"/>
</dbReference>
<dbReference type="SUPFAM" id="SSF52540">
    <property type="entry name" value="P-loop containing nucleoside triphosphate hydrolases"/>
    <property type="match status" value="1"/>
</dbReference>
<keyword evidence="4 5" id="KW-0067">ATP-binding</keyword>
<reference evidence="8" key="1">
    <citation type="journal article" date="2019" name="Int. J. Syst. Evol. Microbiol.">
        <title>The Global Catalogue of Microorganisms (GCM) 10K type strain sequencing project: providing services to taxonomists for standard genome sequencing and annotation.</title>
        <authorList>
            <consortium name="The Broad Institute Genomics Platform"/>
            <consortium name="The Broad Institute Genome Sequencing Center for Infectious Disease"/>
            <person name="Wu L."/>
            <person name="Ma J."/>
        </authorList>
    </citation>
    <scope>NUCLEOTIDE SEQUENCE [LARGE SCALE GENOMIC DNA]</scope>
    <source>
        <strain evidence="8">KACC 11904</strain>
    </source>
</reference>
<dbReference type="InterPro" id="IPR027417">
    <property type="entry name" value="P-loop_NTPase"/>
</dbReference>
<keyword evidence="3 5" id="KW-0347">Helicase</keyword>
<dbReference type="PROSITE" id="PS51198">
    <property type="entry name" value="UVRD_HELICASE_ATP_BIND"/>
    <property type="match status" value="1"/>
</dbReference>
<dbReference type="InterPro" id="IPR048228">
    <property type="entry name" value="HelD_bacillota"/>
</dbReference>